<evidence type="ECO:0000256" key="1">
    <source>
        <dbReference type="ARBA" id="ARBA00022617"/>
    </source>
</evidence>
<comment type="caution">
    <text evidence="7">The sequence shown here is derived from an EMBL/GenBank/DDBJ whole genome shotgun (WGS) entry which is preliminary data.</text>
</comment>
<proteinExistence type="predicted"/>
<evidence type="ECO:0000256" key="3">
    <source>
        <dbReference type="ARBA" id="ARBA00023004"/>
    </source>
</evidence>
<dbReference type="PROSITE" id="PS51007">
    <property type="entry name" value="CYTC"/>
    <property type="match status" value="1"/>
</dbReference>
<dbReference type="EMBL" id="JRYO01000030">
    <property type="protein sequence ID" value="KHE93889.1"/>
    <property type="molecule type" value="Genomic_DNA"/>
</dbReference>
<evidence type="ECO:0000256" key="5">
    <source>
        <dbReference type="SAM" id="Phobius"/>
    </source>
</evidence>
<reference evidence="7 8" key="1">
    <citation type="submission" date="2014-10" db="EMBL/GenBank/DDBJ databases">
        <title>Draft genome of anammox bacterium scalindua brodae, obtained using differential coverage binning of sequence data from two enrichment reactors.</title>
        <authorList>
            <person name="Speth D.R."/>
            <person name="Russ L."/>
            <person name="Kartal B."/>
            <person name="Op den Camp H.J."/>
            <person name="Dutilh B.E."/>
            <person name="Jetten M.S."/>
        </authorList>
    </citation>
    <scope>NUCLEOTIDE SEQUENCE [LARGE SCALE GENOMIC DNA]</scope>
    <source>
        <strain evidence="7">RU1</strain>
    </source>
</reference>
<keyword evidence="1 4" id="KW-0349">Heme</keyword>
<keyword evidence="5" id="KW-0812">Transmembrane</keyword>
<name>A0A0B0EMS2_9BACT</name>
<dbReference type="Gene3D" id="1.10.760.10">
    <property type="entry name" value="Cytochrome c-like domain"/>
    <property type="match status" value="1"/>
</dbReference>
<feature type="transmembrane region" description="Helical" evidence="5">
    <location>
        <begin position="12"/>
        <end position="37"/>
    </location>
</feature>
<evidence type="ECO:0000256" key="4">
    <source>
        <dbReference type="PROSITE-ProRule" id="PRU00433"/>
    </source>
</evidence>
<dbReference type="AlphaFoldDB" id="A0A0B0EMS2"/>
<organism evidence="7 8">
    <name type="scientific">Candidatus Scalindua brodae</name>
    <dbReference type="NCBI Taxonomy" id="237368"/>
    <lineage>
        <taxon>Bacteria</taxon>
        <taxon>Pseudomonadati</taxon>
        <taxon>Planctomycetota</taxon>
        <taxon>Candidatus Brocadiia</taxon>
        <taxon>Candidatus Brocadiales</taxon>
        <taxon>Candidatus Scalinduaceae</taxon>
        <taxon>Candidatus Scalindua</taxon>
    </lineage>
</organism>
<dbReference type="Proteomes" id="UP000030652">
    <property type="component" value="Unassembled WGS sequence"/>
</dbReference>
<keyword evidence="2 4" id="KW-0479">Metal-binding</keyword>
<dbReference type="Pfam" id="PF13442">
    <property type="entry name" value="Cytochrome_CBB3"/>
    <property type="match status" value="1"/>
</dbReference>
<dbReference type="eggNOG" id="COG2010">
    <property type="taxonomic scope" value="Bacteria"/>
</dbReference>
<dbReference type="GO" id="GO:0020037">
    <property type="term" value="F:heme binding"/>
    <property type="evidence" value="ECO:0007669"/>
    <property type="project" value="InterPro"/>
</dbReference>
<sequence length="257" mass="28905">MSKKKNSYSMMMVIVSVLIVFAIIKVIAPYVFMILLAKDHTMPTPSTLLLWYMILAILACLVYVSTSDLKWANFLSFILPAGDDKLKLLFQKMIVISIPLLVGWFVYSGTVPGTASPVELRIQHPTLLQEFEKLENPFAHADEATKRKCIEEGKHLYQQNCRPCHGSKADGNGPFANAFRLRPINFTDPGTIATVVENFAFWRIKEGGPGLPAVSTPWDSAMPAWKDVLTDTQIWKIIMGEYVTAGVQARQREEMEH</sequence>
<feature type="domain" description="Cytochrome c" evidence="6">
    <location>
        <begin position="148"/>
        <end position="245"/>
    </location>
</feature>
<feature type="transmembrane region" description="Helical" evidence="5">
    <location>
        <begin position="49"/>
        <end position="67"/>
    </location>
</feature>
<evidence type="ECO:0000313" key="7">
    <source>
        <dbReference type="EMBL" id="KHE93889.1"/>
    </source>
</evidence>
<accession>A0A0B0EMS2</accession>
<evidence type="ECO:0000259" key="6">
    <source>
        <dbReference type="PROSITE" id="PS51007"/>
    </source>
</evidence>
<dbReference type="GO" id="GO:0046872">
    <property type="term" value="F:metal ion binding"/>
    <property type="evidence" value="ECO:0007669"/>
    <property type="project" value="UniProtKB-KW"/>
</dbReference>
<keyword evidence="5" id="KW-0472">Membrane</keyword>
<dbReference type="InterPro" id="IPR036909">
    <property type="entry name" value="Cyt_c-like_dom_sf"/>
</dbReference>
<evidence type="ECO:0000313" key="8">
    <source>
        <dbReference type="Proteomes" id="UP000030652"/>
    </source>
</evidence>
<dbReference type="GO" id="GO:0009055">
    <property type="term" value="F:electron transfer activity"/>
    <property type="evidence" value="ECO:0007669"/>
    <property type="project" value="InterPro"/>
</dbReference>
<protein>
    <recommendedName>
        <fullName evidence="6">Cytochrome c domain-containing protein</fullName>
    </recommendedName>
</protein>
<keyword evidence="5" id="KW-1133">Transmembrane helix</keyword>
<evidence type="ECO:0000256" key="2">
    <source>
        <dbReference type="ARBA" id="ARBA00022723"/>
    </source>
</evidence>
<gene>
    <name evidence="7" type="ORF">SCABRO_00341</name>
</gene>
<dbReference type="InterPro" id="IPR009056">
    <property type="entry name" value="Cyt_c-like_dom"/>
</dbReference>
<feature type="transmembrane region" description="Helical" evidence="5">
    <location>
        <begin position="88"/>
        <end position="107"/>
    </location>
</feature>
<keyword evidence="3 4" id="KW-0408">Iron</keyword>
<dbReference type="SUPFAM" id="SSF46626">
    <property type="entry name" value="Cytochrome c"/>
    <property type="match status" value="1"/>
</dbReference>